<dbReference type="AlphaFoldDB" id="A0AAV7GRB8"/>
<dbReference type="Proteomes" id="UP000775213">
    <property type="component" value="Unassembled WGS sequence"/>
</dbReference>
<gene>
    <name evidence="2" type="ORF">IEQ34_013345</name>
</gene>
<feature type="compositionally biased region" description="Basic residues" evidence="1">
    <location>
        <begin position="166"/>
        <end position="175"/>
    </location>
</feature>
<feature type="compositionally biased region" description="Polar residues" evidence="1">
    <location>
        <begin position="181"/>
        <end position="190"/>
    </location>
</feature>
<protein>
    <submittedName>
        <fullName evidence="2">Uncharacterized protein</fullName>
    </submittedName>
</protein>
<keyword evidence="3" id="KW-1185">Reference proteome</keyword>
<feature type="region of interest" description="Disordered" evidence="1">
    <location>
        <begin position="48"/>
        <end position="116"/>
    </location>
</feature>
<accession>A0AAV7GRB8</accession>
<feature type="compositionally biased region" description="Polar residues" evidence="1">
    <location>
        <begin position="1"/>
        <end position="11"/>
    </location>
</feature>
<dbReference type="EMBL" id="JAGFBR010000012">
    <property type="protein sequence ID" value="KAH0458030.1"/>
    <property type="molecule type" value="Genomic_DNA"/>
</dbReference>
<feature type="compositionally biased region" description="Basic and acidic residues" evidence="1">
    <location>
        <begin position="95"/>
        <end position="104"/>
    </location>
</feature>
<name>A0AAV7GRB8_DENCH</name>
<organism evidence="2 3">
    <name type="scientific">Dendrobium chrysotoxum</name>
    <name type="common">Orchid</name>
    <dbReference type="NCBI Taxonomy" id="161865"/>
    <lineage>
        <taxon>Eukaryota</taxon>
        <taxon>Viridiplantae</taxon>
        <taxon>Streptophyta</taxon>
        <taxon>Embryophyta</taxon>
        <taxon>Tracheophyta</taxon>
        <taxon>Spermatophyta</taxon>
        <taxon>Magnoliopsida</taxon>
        <taxon>Liliopsida</taxon>
        <taxon>Asparagales</taxon>
        <taxon>Orchidaceae</taxon>
        <taxon>Epidendroideae</taxon>
        <taxon>Malaxideae</taxon>
        <taxon>Dendrobiinae</taxon>
        <taxon>Dendrobium</taxon>
    </lineage>
</organism>
<evidence type="ECO:0000256" key="1">
    <source>
        <dbReference type="SAM" id="MobiDB-lite"/>
    </source>
</evidence>
<comment type="caution">
    <text evidence="2">The sequence shown here is derived from an EMBL/GenBank/DDBJ whole genome shotgun (WGS) entry which is preliminary data.</text>
</comment>
<feature type="region of interest" description="Disordered" evidence="1">
    <location>
        <begin position="163"/>
        <end position="190"/>
    </location>
</feature>
<feature type="region of interest" description="Disordered" evidence="1">
    <location>
        <begin position="1"/>
        <end position="26"/>
    </location>
</feature>
<reference evidence="2 3" key="1">
    <citation type="journal article" date="2021" name="Hortic Res">
        <title>Chromosome-scale assembly of the Dendrobium chrysotoxum genome enhances the understanding of orchid evolution.</title>
        <authorList>
            <person name="Zhang Y."/>
            <person name="Zhang G.Q."/>
            <person name="Zhang D."/>
            <person name="Liu X.D."/>
            <person name="Xu X.Y."/>
            <person name="Sun W.H."/>
            <person name="Yu X."/>
            <person name="Zhu X."/>
            <person name="Wang Z.W."/>
            <person name="Zhao X."/>
            <person name="Zhong W.Y."/>
            <person name="Chen H."/>
            <person name="Yin W.L."/>
            <person name="Huang T."/>
            <person name="Niu S.C."/>
            <person name="Liu Z.J."/>
        </authorList>
    </citation>
    <scope>NUCLEOTIDE SEQUENCE [LARGE SCALE GENOMIC DNA]</scope>
    <source>
        <strain evidence="2">Lindl</strain>
    </source>
</reference>
<evidence type="ECO:0000313" key="2">
    <source>
        <dbReference type="EMBL" id="KAH0458030.1"/>
    </source>
</evidence>
<sequence length="190" mass="21223">MSLENSINRTTFPLERGDRSQERRRKRNKIALASLLLLNHHRSSAEPLLDALSPTGPPPGILSSVGPPLDALSSAEPPPKSRTSAGPTPKTLAASRDRTSELLRRNPAADNLSPTDDLAPTLDSEWYWRCGKDNAIRQPLVLLGIEDSTMLVERARRVEMDMQNTQRRRKFKKRKSGDVMRTSQDSYILG</sequence>
<proteinExistence type="predicted"/>
<evidence type="ECO:0000313" key="3">
    <source>
        <dbReference type="Proteomes" id="UP000775213"/>
    </source>
</evidence>